<dbReference type="Proteomes" id="UP001519460">
    <property type="component" value="Unassembled WGS sequence"/>
</dbReference>
<name>A0ABD0L5I9_9CAEN</name>
<keyword evidence="2" id="KW-1185">Reference proteome</keyword>
<gene>
    <name evidence="1" type="ORF">BaRGS_00014255</name>
</gene>
<organism evidence="1 2">
    <name type="scientific">Batillaria attramentaria</name>
    <dbReference type="NCBI Taxonomy" id="370345"/>
    <lineage>
        <taxon>Eukaryota</taxon>
        <taxon>Metazoa</taxon>
        <taxon>Spiralia</taxon>
        <taxon>Lophotrochozoa</taxon>
        <taxon>Mollusca</taxon>
        <taxon>Gastropoda</taxon>
        <taxon>Caenogastropoda</taxon>
        <taxon>Sorbeoconcha</taxon>
        <taxon>Cerithioidea</taxon>
        <taxon>Batillariidae</taxon>
        <taxon>Batillaria</taxon>
    </lineage>
</organism>
<protein>
    <recommendedName>
        <fullName evidence="3">Secreted protein</fullName>
    </recommendedName>
</protein>
<dbReference type="AlphaFoldDB" id="A0ABD0L5I9"/>
<evidence type="ECO:0008006" key="3">
    <source>
        <dbReference type="Google" id="ProtNLM"/>
    </source>
</evidence>
<evidence type="ECO:0000313" key="2">
    <source>
        <dbReference type="Proteomes" id="UP001519460"/>
    </source>
</evidence>
<accession>A0ABD0L5I9</accession>
<evidence type="ECO:0000313" key="1">
    <source>
        <dbReference type="EMBL" id="KAK7494602.1"/>
    </source>
</evidence>
<dbReference type="EMBL" id="JACVVK020000082">
    <property type="protein sequence ID" value="KAK7494602.1"/>
    <property type="molecule type" value="Genomic_DNA"/>
</dbReference>
<comment type="caution">
    <text evidence="1">The sequence shown here is derived from an EMBL/GenBank/DDBJ whole genome shotgun (WGS) entry which is preliminary data.</text>
</comment>
<reference evidence="1 2" key="1">
    <citation type="journal article" date="2023" name="Sci. Data">
        <title>Genome assembly of the Korean intertidal mud-creeper Batillaria attramentaria.</title>
        <authorList>
            <person name="Patra A.K."/>
            <person name="Ho P.T."/>
            <person name="Jun S."/>
            <person name="Lee S.J."/>
            <person name="Kim Y."/>
            <person name="Won Y.J."/>
        </authorList>
    </citation>
    <scope>NUCLEOTIDE SEQUENCE [LARGE SCALE GENOMIC DNA]</scope>
    <source>
        <strain evidence="1">Wonlab-2016</strain>
    </source>
</reference>
<sequence>MPIAVHVIVIWLEGKAARTGEGQRTMGHGPSHSLSVQRVQGQTDRCLCHWALSCRAGSTECGMDNPHGAFKTYLVLGRPRRVTVIQLVQDQRSTVKPHHTVSNA</sequence>
<proteinExistence type="predicted"/>